<dbReference type="PANTHER" id="PTHR19376">
    <property type="entry name" value="DNA-DIRECTED RNA POLYMERASE"/>
    <property type="match status" value="1"/>
</dbReference>
<feature type="domain" description="RNA polymerase N-terminal" evidence="9">
    <location>
        <begin position="267"/>
        <end position="550"/>
    </location>
</feature>
<comment type="catalytic activity">
    <reaction evidence="6 7 8">
        <text>RNA(n) + a ribonucleoside 5'-triphosphate = RNA(n+1) + diphosphate</text>
        <dbReference type="Rhea" id="RHEA:21248"/>
        <dbReference type="Rhea" id="RHEA-COMP:14527"/>
        <dbReference type="Rhea" id="RHEA-COMP:17342"/>
        <dbReference type="ChEBI" id="CHEBI:33019"/>
        <dbReference type="ChEBI" id="CHEBI:61557"/>
        <dbReference type="ChEBI" id="CHEBI:140395"/>
        <dbReference type="EC" id="2.7.7.6"/>
    </reaction>
</comment>
<dbReference type="GO" id="GO:0003677">
    <property type="term" value="F:DNA binding"/>
    <property type="evidence" value="ECO:0007669"/>
    <property type="project" value="UniProtKB-UniRule"/>
</dbReference>
<dbReference type="InterPro" id="IPR038120">
    <property type="entry name" value="Rpb1_funnel_sf"/>
</dbReference>
<name>A0A0G1IMX1_9BACT</name>
<sequence>METTQKITDFKSLAIRLASPEKILSWSRGEVTKPETINYRTQRPEKDGLFDERIFGPEKDFECYCGKYKRVRYKGIICDKCGVEVTRSIVRRERMGHIELASPVSHIWFLRGVPSRVGLILDMSVPDLERVIYFGGYVITRVDEKARRELLDAVGKEFKSKTKTASTADKEALKAAYDTAVSEIKGIEEHKVLAEVEYHRFSLKYAHMFEAGIGAEALRKICSEINLNTTVSRLKNDLEAATPLQKKRILRRLRLIESMVRSGVRPEWMFLSSIPVIPPALRPMVQLEGGRHATSDINDLYRRVINRNNRLKKLLEIKAPEVIVRNEKRMLQESIDALLDNSIKRTQGPAATSQAQKRPLRSLADMLKGKQGRFRQNLLGKRVDYSGRSVIVVGPELKLHQCGLPKHMALELFRPFVIRDLMARDLAHTIKGAGRLIDDLKQEVWESLEEVIKDKYVLLNRAPTLHRLGIQAFQPILIEGNAIQLHPLVCVAFNADFDGDQMAVHVPLTDEAQKEARDIMASVKNLLKPGNAEPVVTPTQDIVMGIAYLTRIRPGAKGEGKHFSSPNEAILAYDYGFVDIHAKIFVKTTKTPKYQPASPSRGVGTGDILETSVGRLIFNSVLPRDYAFLNQEIQKKDLVKAVSNMIQRYGTDETPIILDRIKSLGFKHSTESGISWGMDDIQVPLQKQAFIKEAKEGARTIESQYEQGLLTDKERYEKIIEVWTNVKTKVDELAPATLNPFGPIHYMVSSGARGNWAQINQLASMKGLVVNPAGRIIELPILASYKEGLGVLEYFISTHAARKGTADTALKTAAAGYLTRRLVDVSQDIIISEPDCKDELGFEVRRIDFERLGKNFAGRVFGRVLAVDLQFAGKILFKKGHLVSLADAEKIASSGAESVIIRSPITCRSRRGICQLCYGYDLGSNTPVKLGEAVGIVAAQAIGEPGTQLTMRTFHVGGIAGAADITMGLPRVEEIFELRMPKNSAILSNVSGAVSVIADAPDAAGTAGGRDKIVKIISPAGENEFKVPFGRTILVSAGETVRPGTRITEGAADIKELLSVAGIQVAQNYIISEVQQLYTFQGASINDKHIETIVRQMFSRVRVKDSGSTKLSLGEIIEKSKLREENLRARKEGGQPAKAAQLMMGITNVALTTESFLSAASFMQTMRVLTNASIEGKEDRLRGLKENVIIGRLIPAGTGYRKEYLKKLEAAKEEE</sequence>
<dbReference type="Gene3D" id="2.40.40.20">
    <property type="match status" value="1"/>
</dbReference>
<dbReference type="HAMAP" id="MF_01322">
    <property type="entry name" value="RNApol_bact_RpoC"/>
    <property type="match status" value="1"/>
</dbReference>
<dbReference type="Pfam" id="PF04998">
    <property type="entry name" value="RNA_pol_Rpb1_5"/>
    <property type="match status" value="1"/>
</dbReference>
<gene>
    <name evidence="7" type="primary">rpoC</name>
    <name evidence="10" type="ORF">UW53_C0002G0030</name>
</gene>
<dbReference type="GO" id="GO:0008270">
    <property type="term" value="F:zinc ion binding"/>
    <property type="evidence" value="ECO:0007669"/>
    <property type="project" value="UniProtKB-UniRule"/>
</dbReference>
<feature type="binding site" evidence="7">
    <location>
        <position position="81"/>
    </location>
    <ligand>
        <name>Zn(2+)</name>
        <dbReference type="ChEBI" id="CHEBI:29105"/>
        <label>1</label>
    </ligand>
</feature>
<feature type="binding site" evidence="7">
    <location>
        <position position="907"/>
    </location>
    <ligand>
        <name>Zn(2+)</name>
        <dbReference type="ChEBI" id="CHEBI:29105"/>
        <label>2</label>
    </ligand>
</feature>
<evidence type="ECO:0000256" key="6">
    <source>
        <dbReference type="ARBA" id="ARBA00048552"/>
    </source>
</evidence>
<dbReference type="InterPro" id="IPR006592">
    <property type="entry name" value="RNA_pol_N"/>
</dbReference>
<evidence type="ECO:0000256" key="2">
    <source>
        <dbReference type="ARBA" id="ARBA00022679"/>
    </source>
</evidence>
<keyword evidence="4 7" id="KW-0479">Metal-binding</keyword>
<dbReference type="InterPro" id="IPR042102">
    <property type="entry name" value="RNA_pol_Rpb1_3_sf"/>
</dbReference>
<dbReference type="EMBL" id="LCIR01000002">
    <property type="protein sequence ID" value="KKT60278.1"/>
    <property type="molecule type" value="Genomic_DNA"/>
</dbReference>
<proteinExistence type="inferred from homology"/>
<comment type="cofactor">
    <cofactor evidence="7">
        <name>Zn(2+)</name>
        <dbReference type="ChEBI" id="CHEBI:29105"/>
    </cofactor>
    <text evidence="7">Binds 2 Zn(2+) ions per subunit.</text>
</comment>
<keyword evidence="7" id="KW-0862">Zinc</keyword>
<comment type="caution">
    <text evidence="10">The sequence shown here is derived from an EMBL/GenBank/DDBJ whole genome shotgun (WGS) entry which is preliminary data.</text>
</comment>
<dbReference type="NCBIfam" id="TIGR02386">
    <property type="entry name" value="rpoC_TIGR"/>
    <property type="match status" value="1"/>
</dbReference>
<accession>A0A0G1IMX1</accession>
<dbReference type="GO" id="GO:0000428">
    <property type="term" value="C:DNA-directed RNA polymerase complex"/>
    <property type="evidence" value="ECO:0007669"/>
    <property type="project" value="UniProtKB-KW"/>
</dbReference>
<dbReference type="Gene3D" id="1.10.40.90">
    <property type="match status" value="1"/>
</dbReference>
<organism evidence="10 11">
    <name type="scientific">Candidatus Giovannonibacteria bacterium GW2011_GWA1_44_25</name>
    <dbReference type="NCBI Taxonomy" id="1618645"/>
    <lineage>
        <taxon>Bacteria</taxon>
        <taxon>Candidatus Giovannoniibacteriota</taxon>
    </lineage>
</organism>
<evidence type="ECO:0000256" key="5">
    <source>
        <dbReference type="ARBA" id="ARBA00023163"/>
    </source>
</evidence>
<dbReference type="EC" id="2.7.7.6" evidence="7"/>
<dbReference type="InterPro" id="IPR007080">
    <property type="entry name" value="RNA_pol_Rpb1_1"/>
</dbReference>
<dbReference type="GO" id="GO:0000287">
    <property type="term" value="F:magnesium ion binding"/>
    <property type="evidence" value="ECO:0007669"/>
    <property type="project" value="UniProtKB-UniRule"/>
</dbReference>
<keyword evidence="7" id="KW-0460">Magnesium</keyword>
<dbReference type="Gene3D" id="1.10.274.100">
    <property type="entry name" value="RNA polymerase Rpb1, domain 3"/>
    <property type="match status" value="1"/>
</dbReference>
<dbReference type="InterPro" id="IPR007081">
    <property type="entry name" value="RNA_pol_Rpb1_5"/>
</dbReference>
<dbReference type="Pfam" id="PF00623">
    <property type="entry name" value="RNA_pol_Rpb1_2"/>
    <property type="match status" value="2"/>
</dbReference>
<feature type="binding site" evidence="7">
    <location>
        <position position="914"/>
    </location>
    <ligand>
        <name>Zn(2+)</name>
        <dbReference type="ChEBI" id="CHEBI:29105"/>
        <label>2</label>
    </ligand>
</feature>
<evidence type="ECO:0000256" key="8">
    <source>
        <dbReference type="RuleBase" id="RU004279"/>
    </source>
</evidence>
<dbReference type="Proteomes" id="UP000034087">
    <property type="component" value="Unassembled WGS sequence"/>
</dbReference>
<dbReference type="CDD" id="cd02655">
    <property type="entry name" value="RNAP_beta'_C"/>
    <property type="match status" value="1"/>
</dbReference>
<comment type="subunit">
    <text evidence="7">The RNAP catalytic core consists of 2 alpha, 1 beta, 1 beta' and 1 omega subunit. When a sigma factor is associated with the core the holoenzyme is formed, which can initiate transcription.</text>
</comment>
<dbReference type="GO" id="GO:0006351">
    <property type="term" value="P:DNA-templated transcription"/>
    <property type="evidence" value="ECO:0007669"/>
    <property type="project" value="UniProtKB-UniRule"/>
</dbReference>
<feature type="binding site" evidence="7">
    <location>
        <position position="65"/>
    </location>
    <ligand>
        <name>Zn(2+)</name>
        <dbReference type="ChEBI" id="CHEBI:29105"/>
        <label>1</label>
    </ligand>
</feature>
<dbReference type="Pfam" id="PF05000">
    <property type="entry name" value="RNA_pol_Rpb1_4"/>
    <property type="match status" value="1"/>
</dbReference>
<dbReference type="SMART" id="SM00663">
    <property type="entry name" value="RPOLA_N"/>
    <property type="match status" value="1"/>
</dbReference>
<evidence type="ECO:0000256" key="3">
    <source>
        <dbReference type="ARBA" id="ARBA00022695"/>
    </source>
</evidence>
<feature type="binding site" evidence="7">
    <location>
        <position position="78"/>
    </location>
    <ligand>
        <name>Zn(2+)</name>
        <dbReference type="ChEBI" id="CHEBI:29105"/>
        <label>1</label>
    </ligand>
</feature>
<dbReference type="PANTHER" id="PTHR19376:SF54">
    <property type="entry name" value="DNA-DIRECTED RNA POLYMERASE SUBUNIT BETA"/>
    <property type="match status" value="1"/>
</dbReference>
<dbReference type="Gene3D" id="1.10.150.390">
    <property type="match status" value="1"/>
</dbReference>
<dbReference type="InterPro" id="IPR012754">
    <property type="entry name" value="DNA-dir_RpoC_beta_prime_bact"/>
</dbReference>
<dbReference type="SUPFAM" id="SSF64484">
    <property type="entry name" value="beta and beta-prime subunits of DNA dependent RNA-polymerase"/>
    <property type="match status" value="1"/>
</dbReference>
<evidence type="ECO:0000256" key="4">
    <source>
        <dbReference type="ARBA" id="ARBA00022723"/>
    </source>
</evidence>
<dbReference type="PATRIC" id="fig|1618645.3.peg.160"/>
<dbReference type="InterPro" id="IPR007083">
    <property type="entry name" value="RNA_pol_Rpb1_4"/>
</dbReference>
<dbReference type="AlphaFoldDB" id="A0A0G1IMX1"/>
<keyword evidence="5 7" id="KW-0804">Transcription</keyword>
<dbReference type="Gene3D" id="4.10.860.120">
    <property type="entry name" value="RNA polymerase II, clamp domain"/>
    <property type="match status" value="1"/>
</dbReference>
<comment type="function">
    <text evidence="7 8">DNA-dependent RNA polymerase catalyzes the transcription of DNA into RNA using the four ribonucleoside triphosphates as substrates.</text>
</comment>
<dbReference type="Pfam" id="PF04997">
    <property type="entry name" value="RNA_pol_Rpb1_1"/>
    <property type="match status" value="1"/>
</dbReference>
<dbReference type="Gene3D" id="1.10.132.30">
    <property type="match status" value="1"/>
</dbReference>
<reference evidence="10 11" key="1">
    <citation type="journal article" date="2015" name="Nature">
        <title>rRNA introns, odd ribosomes, and small enigmatic genomes across a large radiation of phyla.</title>
        <authorList>
            <person name="Brown C.T."/>
            <person name="Hug L.A."/>
            <person name="Thomas B.C."/>
            <person name="Sharon I."/>
            <person name="Castelle C.J."/>
            <person name="Singh A."/>
            <person name="Wilkins M.J."/>
            <person name="Williams K.H."/>
            <person name="Banfield J.F."/>
        </authorList>
    </citation>
    <scope>NUCLEOTIDE SEQUENCE [LARGE SCALE GENOMIC DNA]</scope>
</reference>
<keyword evidence="2 7" id="KW-0808">Transferase</keyword>
<dbReference type="Pfam" id="PF04983">
    <property type="entry name" value="RNA_pol_Rpb1_3"/>
    <property type="match status" value="1"/>
</dbReference>
<evidence type="ECO:0000313" key="11">
    <source>
        <dbReference type="Proteomes" id="UP000034087"/>
    </source>
</evidence>
<dbReference type="CDD" id="cd01609">
    <property type="entry name" value="RNAP_beta'_N"/>
    <property type="match status" value="1"/>
</dbReference>
<dbReference type="InterPro" id="IPR044893">
    <property type="entry name" value="RNA_pol_Rpb1_clamp_domain"/>
</dbReference>
<feature type="binding site" evidence="7">
    <location>
        <position position="836"/>
    </location>
    <ligand>
        <name>Zn(2+)</name>
        <dbReference type="ChEBI" id="CHEBI:29105"/>
        <label>2</label>
    </ligand>
</feature>
<feature type="binding site" evidence="7">
    <location>
        <position position="498"/>
    </location>
    <ligand>
        <name>Mg(2+)</name>
        <dbReference type="ChEBI" id="CHEBI:18420"/>
    </ligand>
</feature>
<evidence type="ECO:0000256" key="7">
    <source>
        <dbReference type="HAMAP-Rule" id="MF_01322"/>
    </source>
</evidence>
<dbReference type="Gene3D" id="2.40.50.100">
    <property type="match status" value="1"/>
</dbReference>
<dbReference type="Gene3D" id="1.10.1790.20">
    <property type="match status" value="1"/>
</dbReference>
<keyword evidence="1 7" id="KW-0240">DNA-directed RNA polymerase</keyword>
<feature type="binding site" evidence="7">
    <location>
        <position position="63"/>
    </location>
    <ligand>
        <name>Zn(2+)</name>
        <dbReference type="ChEBI" id="CHEBI:29105"/>
        <label>1</label>
    </ligand>
</feature>
<feature type="binding site" evidence="7">
    <location>
        <position position="917"/>
    </location>
    <ligand>
        <name>Zn(2+)</name>
        <dbReference type="ChEBI" id="CHEBI:29105"/>
        <label>2</label>
    </ligand>
</feature>
<evidence type="ECO:0000313" key="10">
    <source>
        <dbReference type="EMBL" id="KKT60278.1"/>
    </source>
</evidence>
<comment type="similarity">
    <text evidence="7 8">Belongs to the RNA polymerase beta' chain family.</text>
</comment>
<dbReference type="InterPro" id="IPR000722">
    <property type="entry name" value="RNA_pol_asu"/>
</dbReference>
<dbReference type="InterPro" id="IPR045867">
    <property type="entry name" value="DNA-dir_RpoC_beta_prime"/>
</dbReference>
<keyword evidence="3 7" id="KW-0548">Nucleotidyltransferase</keyword>
<comment type="cofactor">
    <cofactor evidence="7">
        <name>Mg(2+)</name>
        <dbReference type="ChEBI" id="CHEBI:18420"/>
    </cofactor>
    <text evidence="7">Binds 1 Mg(2+) ion per subunit.</text>
</comment>
<dbReference type="InterPro" id="IPR007066">
    <property type="entry name" value="RNA_pol_Rpb1_3"/>
</dbReference>
<evidence type="ECO:0000259" key="9">
    <source>
        <dbReference type="SMART" id="SM00663"/>
    </source>
</evidence>
<evidence type="ECO:0000256" key="1">
    <source>
        <dbReference type="ARBA" id="ARBA00022478"/>
    </source>
</evidence>
<protein>
    <recommendedName>
        <fullName evidence="7">DNA-directed RNA polymerase subunit beta'</fullName>
        <shortName evidence="7">RNAP subunit beta'</shortName>
        <ecNumber evidence="7">2.7.7.6</ecNumber>
    </recommendedName>
    <alternativeName>
        <fullName evidence="7">RNA polymerase subunit beta'</fullName>
    </alternativeName>
    <alternativeName>
        <fullName evidence="7">Transcriptase subunit beta'</fullName>
    </alternativeName>
</protein>
<feature type="binding site" evidence="7">
    <location>
        <position position="496"/>
    </location>
    <ligand>
        <name>Mg(2+)</name>
        <dbReference type="ChEBI" id="CHEBI:18420"/>
    </ligand>
</feature>
<dbReference type="GO" id="GO:0003899">
    <property type="term" value="F:DNA-directed RNA polymerase activity"/>
    <property type="evidence" value="ECO:0007669"/>
    <property type="project" value="UniProtKB-UniRule"/>
</dbReference>
<feature type="binding site" evidence="7">
    <location>
        <position position="500"/>
    </location>
    <ligand>
        <name>Mg(2+)</name>
        <dbReference type="ChEBI" id="CHEBI:18420"/>
    </ligand>
</feature>